<dbReference type="Proteomes" id="UP000887581">
    <property type="component" value="Unplaced"/>
</dbReference>
<dbReference type="AlphaFoldDB" id="A0A915PZ29"/>
<dbReference type="WBParaSite" id="sdigi.contig62.g3321.t1">
    <property type="protein sequence ID" value="sdigi.contig62.g3321.t1"/>
    <property type="gene ID" value="sdigi.contig62.g3321"/>
</dbReference>
<name>A0A915PZ29_9BILA</name>
<keyword evidence="1" id="KW-1185">Reference proteome</keyword>
<organism evidence="1 2">
    <name type="scientific">Setaria digitata</name>
    <dbReference type="NCBI Taxonomy" id="48799"/>
    <lineage>
        <taxon>Eukaryota</taxon>
        <taxon>Metazoa</taxon>
        <taxon>Ecdysozoa</taxon>
        <taxon>Nematoda</taxon>
        <taxon>Chromadorea</taxon>
        <taxon>Rhabditida</taxon>
        <taxon>Spirurina</taxon>
        <taxon>Spiruromorpha</taxon>
        <taxon>Filarioidea</taxon>
        <taxon>Setariidae</taxon>
        <taxon>Setaria</taxon>
    </lineage>
</organism>
<reference evidence="2" key="1">
    <citation type="submission" date="2022-11" db="UniProtKB">
        <authorList>
            <consortium name="WormBaseParasite"/>
        </authorList>
    </citation>
    <scope>IDENTIFICATION</scope>
</reference>
<proteinExistence type="predicted"/>
<protein>
    <submittedName>
        <fullName evidence="2">Uncharacterized protein</fullName>
    </submittedName>
</protein>
<sequence>MDRRIRRAKEQIKVHEEGGLLVAAFVRRAGAEVAETVPRIWTRRRRTWAGCFHVAKTVRTAA</sequence>
<evidence type="ECO:0000313" key="1">
    <source>
        <dbReference type="Proteomes" id="UP000887581"/>
    </source>
</evidence>
<accession>A0A915PZ29</accession>
<evidence type="ECO:0000313" key="2">
    <source>
        <dbReference type="WBParaSite" id="sdigi.contig62.g3321.t1"/>
    </source>
</evidence>